<dbReference type="InterPro" id="IPR058117">
    <property type="entry name" value="BV97_02767-like"/>
</dbReference>
<dbReference type="Proteomes" id="UP000183339">
    <property type="component" value="Unassembled WGS sequence"/>
</dbReference>
<feature type="transmembrane region" description="Helical" evidence="1">
    <location>
        <begin position="29"/>
        <end position="51"/>
    </location>
</feature>
<evidence type="ECO:0000313" key="3">
    <source>
        <dbReference type="Proteomes" id="UP000183339"/>
    </source>
</evidence>
<name>A0A1I0GA46_9PROT</name>
<reference evidence="2 3" key="1">
    <citation type="submission" date="2016-10" db="EMBL/GenBank/DDBJ databases">
        <authorList>
            <person name="de Groot N.N."/>
        </authorList>
    </citation>
    <scope>NUCLEOTIDE SEQUENCE [LARGE SCALE GENOMIC DNA]</scope>
    <source>
        <strain evidence="2 3">Nl7</strain>
    </source>
</reference>
<evidence type="ECO:0000256" key="1">
    <source>
        <dbReference type="SAM" id="Phobius"/>
    </source>
</evidence>
<sequence>MLYYALKVFVSAIVIVAIAEIAKRNTGFAALVASLPLTSLLAFIWLHLEGIAPSQIADLSKQIFWLVLPSLLFFLLLPVLLKQGLGFWLSLSLSVAVTIGCYFVFFFILRRIEVGL</sequence>
<dbReference type="OrthoDB" id="47473at2"/>
<gene>
    <name evidence="2" type="ORF">SAMN05216412_11226</name>
</gene>
<protein>
    <recommendedName>
        <fullName evidence="4">DUF3147 family protein</fullName>
    </recommendedName>
</protein>
<proteinExistence type="predicted"/>
<evidence type="ECO:0000313" key="2">
    <source>
        <dbReference type="EMBL" id="SET66956.1"/>
    </source>
</evidence>
<dbReference type="NCBIfam" id="NF006749">
    <property type="entry name" value="PRK09272.1-2"/>
    <property type="match status" value="1"/>
</dbReference>
<dbReference type="EMBL" id="FOHI01000012">
    <property type="protein sequence ID" value="SET66956.1"/>
    <property type="molecule type" value="Genomic_DNA"/>
</dbReference>
<keyword evidence="1" id="KW-0472">Membrane</keyword>
<feature type="transmembrane region" description="Helical" evidence="1">
    <location>
        <begin position="87"/>
        <end position="109"/>
    </location>
</feature>
<keyword evidence="1" id="KW-0812">Transmembrane</keyword>
<keyword evidence="1" id="KW-1133">Transmembrane helix</keyword>
<accession>A0A1I0GA46</accession>
<feature type="transmembrane region" description="Helical" evidence="1">
    <location>
        <begin position="63"/>
        <end position="81"/>
    </location>
</feature>
<dbReference type="RefSeq" id="WP_074709240.1">
    <property type="nucleotide sequence ID" value="NZ_FOHI01000012.1"/>
</dbReference>
<dbReference type="AlphaFoldDB" id="A0A1I0GA46"/>
<organism evidence="2 3">
    <name type="scientific">Nitrosospira multiformis</name>
    <dbReference type="NCBI Taxonomy" id="1231"/>
    <lineage>
        <taxon>Bacteria</taxon>
        <taxon>Pseudomonadati</taxon>
        <taxon>Pseudomonadota</taxon>
        <taxon>Betaproteobacteria</taxon>
        <taxon>Nitrosomonadales</taxon>
        <taxon>Nitrosomonadaceae</taxon>
        <taxon>Nitrosospira</taxon>
    </lineage>
</organism>
<evidence type="ECO:0008006" key="4">
    <source>
        <dbReference type="Google" id="ProtNLM"/>
    </source>
</evidence>